<feature type="chain" id="PRO_5043808351" description="Uroporphyrinogen-III synthase" evidence="11">
    <location>
        <begin position="26"/>
        <end position="284"/>
    </location>
</feature>
<comment type="catalytic activity">
    <reaction evidence="10">
        <text>hydroxymethylbilane = uroporphyrinogen III + H2O</text>
        <dbReference type="Rhea" id="RHEA:18965"/>
        <dbReference type="ChEBI" id="CHEBI:15377"/>
        <dbReference type="ChEBI" id="CHEBI:57308"/>
        <dbReference type="ChEBI" id="CHEBI:57845"/>
        <dbReference type="EC" id="4.2.1.75"/>
    </reaction>
</comment>
<feature type="domain" description="Tetrapyrrole biosynthesis uroporphyrinogen III synthase" evidence="12">
    <location>
        <begin position="59"/>
        <end position="273"/>
    </location>
</feature>
<dbReference type="GO" id="GO:0004852">
    <property type="term" value="F:uroporphyrinogen-III synthase activity"/>
    <property type="evidence" value="ECO:0007669"/>
    <property type="project" value="UniProtKB-EC"/>
</dbReference>
<comment type="pathway">
    <text evidence="1">Porphyrin-containing compound metabolism; protoporphyrin-IX biosynthesis; coproporphyrinogen-III from 5-aminolevulinate: step 3/4.</text>
</comment>
<evidence type="ECO:0000256" key="2">
    <source>
        <dbReference type="ARBA" id="ARBA00008133"/>
    </source>
</evidence>
<evidence type="ECO:0000313" key="14">
    <source>
        <dbReference type="Proteomes" id="UP001146120"/>
    </source>
</evidence>
<comment type="caution">
    <text evidence="13">The sequence shown here is derived from an EMBL/GenBank/DDBJ whole genome shotgun (WGS) entry which is preliminary data.</text>
</comment>
<dbReference type="FunFam" id="3.40.50.10090:FF:000003">
    <property type="entry name" value="uroporphyrinogen-III synthase"/>
    <property type="match status" value="1"/>
</dbReference>
<dbReference type="EC" id="4.2.1.75" evidence="3"/>
<keyword evidence="5" id="KW-0456">Lyase</keyword>
<dbReference type="AlphaFoldDB" id="A0AAV2YSU3"/>
<gene>
    <name evidence="13" type="ORF">N0F65_001244</name>
</gene>
<dbReference type="EMBL" id="DAKRPA010000147">
    <property type="protein sequence ID" value="DAZ97060.1"/>
    <property type="molecule type" value="Genomic_DNA"/>
</dbReference>
<accession>A0AAV2YSU3</accession>
<evidence type="ECO:0000256" key="4">
    <source>
        <dbReference type="ARBA" id="ARBA00023133"/>
    </source>
</evidence>
<keyword evidence="11" id="KW-0732">Signal</keyword>
<protein>
    <recommendedName>
        <fullName evidence="9">Uroporphyrinogen-III synthase</fullName>
        <ecNumber evidence="3">4.2.1.75</ecNumber>
    </recommendedName>
    <alternativeName>
        <fullName evidence="8">Hydroxymethylbilane hydrolyase [cyclizing]</fullName>
    </alternativeName>
    <alternativeName>
        <fullName evidence="7">Uroporphyrinogen-III cosynthase</fullName>
    </alternativeName>
</protein>
<dbReference type="InterPro" id="IPR036108">
    <property type="entry name" value="4pyrrol_syn_uPrphyn_synt_sf"/>
</dbReference>
<dbReference type="InterPro" id="IPR039793">
    <property type="entry name" value="UROS/Hem4"/>
</dbReference>
<name>A0AAV2YSU3_9STRA</name>
<dbReference type="SUPFAM" id="SSF69618">
    <property type="entry name" value="HemD-like"/>
    <property type="match status" value="1"/>
</dbReference>
<evidence type="ECO:0000256" key="7">
    <source>
        <dbReference type="ARBA" id="ARBA00031702"/>
    </source>
</evidence>
<evidence type="ECO:0000259" key="12">
    <source>
        <dbReference type="Pfam" id="PF02602"/>
    </source>
</evidence>
<dbReference type="CDD" id="cd06578">
    <property type="entry name" value="HemD"/>
    <property type="match status" value="1"/>
</dbReference>
<dbReference type="Pfam" id="PF02602">
    <property type="entry name" value="HEM4"/>
    <property type="match status" value="1"/>
</dbReference>
<evidence type="ECO:0000256" key="5">
    <source>
        <dbReference type="ARBA" id="ARBA00023239"/>
    </source>
</evidence>
<keyword evidence="6" id="KW-0627">Porphyrin biosynthesis</keyword>
<dbReference type="GO" id="GO:0005829">
    <property type="term" value="C:cytosol"/>
    <property type="evidence" value="ECO:0007669"/>
    <property type="project" value="TreeGrafter"/>
</dbReference>
<dbReference type="PANTHER" id="PTHR12390">
    <property type="entry name" value="UROPORPHYRINOGEN III SYNTHASE"/>
    <property type="match status" value="1"/>
</dbReference>
<dbReference type="GO" id="GO:0006780">
    <property type="term" value="P:uroporphyrinogen III biosynthetic process"/>
    <property type="evidence" value="ECO:0007669"/>
    <property type="project" value="InterPro"/>
</dbReference>
<evidence type="ECO:0000313" key="13">
    <source>
        <dbReference type="EMBL" id="DAZ97060.1"/>
    </source>
</evidence>
<evidence type="ECO:0000256" key="1">
    <source>
        <dbReference type="ARBA" id="ARBA00004772"/>
    </source>
</evidence>
<comment type="similarity">
    <text evidence="2">Belongs to the uroporphyrinogen-III synthase family.</text>
</comment>
<dbReference type="InterPro" id="IPR003754">
    <property type="entry name" value="4pyrrol_synth_uPrphyn_synth"/>
</dbReference>
<evidence type="ECO:0000256" key="8">
    <source>
        <dbReference type="ARBA" id="ARBA00032649"/>
    </source>
</evidence>
<evidence type="ECO:0000256" key="10">
    <source>
        <dbReference type="ARBA" id="ARBA00048617"/>
    </source>
</evidence>
<reference evidence="13" key="2">
    <citation type="journal article" date="2023" name="Microbiol Resour">
        <title>Decontamination and Annotation of the Draft Genome Sequence of the Oomycete Lagenidium giganteum ARSEF 373.</title>
        <authorList>
            <person name="Morgan W.R."/>
            <person name="Tartar A."/>
        </authorList>
    </citation>
    <scope>NUCLEOTIDE SEQUENCE</scope>
    <source>
        <strain evidence="13">ARSEF 373</strain>
    </source>
</reference>
<evidence type="ECO:0000256" key="11">
    <source>
        <dbReference type="SAM" id="SignalP"/>
    </source>
</evidence>
<evidence type="ECO:0000256" key="3">
    <source>
        <dbReference type="ARBA" id="ARBA00013109"/>
    </source>
</evidence>
<dbReference type="GO" id="GO:0006785">
    <property type="term" value="P:heme B biosynthetic process"/>
    <property type="evidence" value="ECO:0007669"/>
    <property type="project" value="UniProtKB-ARBA"/>
</dbReference>
<keyword evidence="4" id="KW-0350">Heme biosynthesis</keyword>
<keyword evidence="14" id="KW-1185">Reference proteome</keyword>
<proteinExistence type="inferred from homology"/>
<reference evidence="13" key="1">
    <citation type="submission" date="2022-11" db="EMBL/GenBank/DDBJ databases">
        <authorList>
            <person name="Morgan W.R."/>
            <person name="Tartar A."/>
        </authorList>
    </citation>
    <scope>NUCLEOTIDE SEQUENCE</scope>
    <source>
        <strain evidence="13">ARSEF 373</strain>
    </source>
</reference>
<feature type="signal peptide" evidence="11">
    <location>
        <begin position="1"/>
        <end position="25"/>
    </location>
</feature>
<dbReference type="Proteomes" id="UP001146120">
    <property type="component" value="Unassembled WGS sequence"/>
</dbReference>
<dbReference type="Gene3D" id="3.40.50.10090">
    <property type="match status" value="2"/>
</dbReference>
<organism evidence="13 14">
    <name type="scientific">Lagenidium giganteum</name>
    <dbReference type="NCBI Taxonomy" id="4803"/>
    <lineage>
        <taxon>Eukaryota</taxon>
        <taxon>Sar</taxon>
        <taxon>Stramenopiles</taxon>
        <taxon>Oomycota</taxon>
        <taxon>Peronosporomycetes</taxon>
        <taxon>Pythiales</taxon>
        <taxon>Pythiaceae</taxon>
    </lineage>
</organism>
<dbReference type="PANTHER" id="PTHR12390:SF0">
    <property type="entry name" value="UROPORPHYRINOGEN-III SYNTHASE"/>
    <property type="match status" value="1"/>
</dbReference>
<evidence type="ECO:0000256" key="6">
    <source>
        <dbReference type="ARBA" id="ARBA00023244"/>
    </source>
</evidence>
<evidence type="ECO:0000256" key="9">
    <source>
        <dbReference type="ARBA" id="ARBA00040167"/>
    </source>
</evidence>
<sequence length="284" mass="30834">MLIEHGGFSLTTLIMDVLLLKTADAKYAAAFQQHAQSMAIGSVSTHFSEVLAFEYLNVEELALVLLQLQSTYSGIIVTSPRASTAIVQVLEAQTDDRTRQTMLANLRAVHVFSVGAATSRDLAELGISCRGEDAGSADKLAELLAQDGVLPTDCASKRKPMVFLCGEKHRDALPASFHDRNLPLCELTVYKSRTTDKLVLPDSLGHRMPRWVAFFSPSGIAAARNLDIPWEDVRKAAIGKTTAAALTAWAEECNQAHWNADVVAPKPTAEALAESILDFERASR</sequence>